<dbReference type="InterPro" id="IPR042197">
    <property type="entry name" value="Apaf_helical"/>
</dbReference>
<dbReference type="InterPro" id="IPR058922">
    <property type="entry name" value="WHD_DRP"/>
</dbReference>
<feature type="domain" description="Disease resistance protein winged helix" evidence="16">
    <location>
        <begin position="435"/>
        <end position="500"/>
    </location>
</feature>
<dbReference type="Gene3D" id="1.10.10.10">
    <property type="entry name" value="Winged helix-like DNA-binding domain superfamily/Winged helix DNA-binding domain"/>
    <property type="match status" value="1"/>
</dbReference>
<evidence type="ECO:0000256" key="8">
    <source>
        <dbReference type="ARBA" id="ARBA00022737"/>
    </source>
</evidence>
<keyword evidence="8" id="KW-0677">Repeat</keyword>
<evidence type="ECO:0000256" key="2">
    <source>
        <dbReference type="ARBA" id="ARBA00004170"/>
    </source>
</evidence>
<organism evidence="18 19">
    <name type="scientific">Solanum pennellii</name>
    <name type="common">Tomato</name>
    <name type="synonym">Lycopersicon pennellii</name>
    <dbReference type="NCBI Taxonomy" id="28526"/>
    <lineage>
        <taxon>Eukaryota</taxon>
        <taxon>Viridiplantae</taxon>
        <taxon>Streptophyta</taxon>
        <taxon>Embryophyta</taxon>
        <taxon>Tracheophyta</taxon>
        <taxon>Spermatophyta</taxon>
        <taxon>Magnoliopsida</taxon>
        <taxon>eudicotyledons</taxon>
        <taxon>Gunneridae</taxon>
        <taxon>Pentapetalae</taxon>
        <taxon>asterids</taxon>
        <taxon>lamiids</taxon>
        <taxon>Solanales</taxon>
        <taxon>Solanaceae</taxon>
        <taxon>Solanoideae</taxon>
        <taxon>Solaneae</taxon>
        <taxon>Solanum</taxon>
        <taxon>Solanum subgen. Lycopersicon</taxon>
    </lineage>
</organism>
<keyword evidence="10" id="KW-0611">Plant defense</keyword>
<evidence type="ECO:0000256" key="14">
    <source>
        <dbReference type="SAM" id="Coils"/>
    </source>
</evidence>
<dbReference type="Pfam" id="PF23559">
    <property type="entry name" value="WHD_DRP"/>
    <property type="match status" value="1"/>
</dbReference>
<dbReference type="InterPro" id="IPR027417">
    <property type="entry name" value="P-loop_NTPase"/>
</dbReference>
<dbReference type="RefSeq" id="XP_015080229.1">
    <property type="nucleotide sequence ID" value="XM_015224743.2"/>
</dbReference>
<evidence type="ECO:0000256" key="6">
    <source>
        <dbReference type="ARBA" id="ARBA00022614"/>
    </source>
</evidence>
<feature type="coiled-coil region" evidence="14">
    <location>
        <begin position="53"/>
        <end position="87"/>
    </location>
</feature>
<evidence type="ECO:0000259" key="15">
    <source>
        <dbReference type="Pfam" id="PF00931"/>
    </source>
</evidence>
<evidence type="ECO:0000256" key="3">
    <source>
        <dbReference type="ARBA" id="ARBA00004496"/>
    </source>
</evidence>
<gene>
    <name evidence="19" type="primary">LOC107023904</name>
</gene>
<evidence type="ECO:0000313" key="19">
    <source>
        <dbReference type="RefSeq" id="XP_015080229.1"/>
    </source>
</evidence>
<dbReference type="InterPro" id="IPR038005">
    <property type="entry name" value="RX-like_CC"/>
</dbReference>
<evidence type="ECO:0000313" key="18">
    <source>
        <dbReference type="Proteomes" id="UP000694930"/>
    </source>
</evidence>
<dbReference type="PANTHER" id="PTHR23155:SF1152">
    <property type="entry name" value="AAA+ ATPASE DOMAIN-CONTAINING PROTEIN"/>
    <property type="match status" value="1"/>
</dbReference>
<dbReference type="PANTHER" id="PTHR23155">
    <property type="entry name" value="DISEASE RESISTANCE PROTEIN RP"/>
    <property type="match status" value="1"/>
</dbReference>
<dbReference type="InterPro" id="IPR036388">
    <property type="entry name" value="WH-like_DNA-bd_sf"/>
</dbReference>
<dbReference type="InterPro" id="IPR055414">
    <property type="entry name" value="LRR_R13L4/SHOC2-like"/>
</dbReference>
<dbReference type="Proteomes" id="UP000694930">
    <property type="component" value="Chromosome 6"/>
</dbReference>
<evidence type="ECO:0000256" key="12">
    <source>
        <dbReference type="ARBA" id="ARBA00023054"/>
    </source>
</evidence>
<evidence type="ECO:0000256" key="11">
    <source>
        <dbReference type="ARBA" id="ARBA00022840"/>
    </source>
</evidence>
<dbReference type="CDD" id="cd14798">
    <property type="entry name" value="RX-CC_like"/>
    <property type="match status" value="1"/>
</dbReference>
<dbReference type="Gene3D" id="3.80.10.10">
    <property type="entry name" value="Ribonuclease Inhibitor"/>
    <property type="match status" value="1"/>
</dbReference>
<keyword evidence="11" id="KW-0067">ATP-binding</keyword>
<dbReference type="Gene3D" id="1.10.8.430">
    <property type="entry name" value="Helical domain of apoptotic protease-activating factors"/>
    <property type="match status" value="1"/>
</dbReference>
<reference evidence="18" key="1">
    <citation type="journal article" date="2014" name="Nat. Genet.">
        <title>The genome of the stress-tolerant wild tomato species Solanum pennellii.</title>
        <authorList>
            <person name="Bolger A."/>
            <person name="Scossa F."/>
            <person name="Bolger M.E."/>
            <person name="Lanz C."/>
            <person name="Maumus F."/>
            <person name="Tohge T."/>
            <person name="Quesneville H."/>
            <person name="Alseekh S."/>
            <person name="Sorensen I."/>
            <person name="Lichtenstein G."/>
            <person name="Fich E.A."/>
            <person name="Conte M."/>
            <person name="Keller H."/>
            <person name="Schneeberger K."/>
            <person name="Schwacke R."/>
            <person name="Ofner I."/>
            <person name="Vrebalov J."/>
            <person name="Xu Y."/>
            <person name="Osorio S."/>
            <person name="Aflitos S.A."/>
            <person name="Schijlen E."/>
            <person name="Jimenez-Gomez J.M."/>
            <person name="Ryngajllo M."/>
            <person name="Kimura S."/>
            <person name="Kumar R."/>
            <person name="Koenig D."/>
            <person name="Headland L.R."/>
            <person name="Maloof J.N."/>
            <person name="Sinha N."/>
            <person name="van Ham R.C."/>
            <person name="Lankhorst R.K."/>
            <person name="Mao L."/>
            <person name="Vogel A."/>
            <person name="Arsova B."/>
            <person name="Panstruga R."/>
            <person name="Fei Z."/>
            <person name="Rose J.K."/>
            <person name="Zamir D."/>
            <person name="Carrari F."/>
            <person name="Giovannoni J.J."/>
            <person name="Weigel D."/>
            <person name="Usadel B."/>
            <person name="Fernie A.R."/>
        </authorList>
    </citation>
    <scope>NUCLEOTIDE SEQUENCE [LARGE SCALE GENOMIC DNA]</scope>
    <source>
        <strain evidence="18">cv. LA0716</strain>
    </source>
</reference>
<protein>
    <submittedName>
        <fullName evidence="19">Late blight resistance protein homolog R1A-10 isoform X1</fullName>
    </submittedName>
</protein>
<dbReference type="SUPFAM" id="SSF52540">
    <property type="entry name" value="P-loop containing nucleoside triphosphate hydrolases"/>
    <property type="match status" value="1"/>
</dbReference>
<evidence type="ECO:0000256" key="9">
    <source>
        <dbReference type="ARBA" id="ARBA00022741"/>
    </source>
</evidence>
<evidence type="ECO:0000256" key="1">
    <source>
        <dbReference type="ARBA" id="ARBA00002074"/>
    </source>
</evidence>
<keyword evidence="5" id="KW-0963">Cytoplasm</keyword>
<sequence>MFFVYIEMANAAVISLVRSLEQLVQRKPHLISDETRRMVDSVHDSLECFQDFLESTSKRRQKHCRKVEELEREIRMEVEKAEDVIELKIMYGIMKKKGLSKTFLRTLVGKIDATRERKAIRKTLLPFVKKIDAVKSNVMGISFGTNQVQGYDDSTTNEDLLPGHSSRNIAKLNPENIVVGLEDDLVRIIRRLKGPTLSREIIPILGMGGIGKTTLARKAFDDFETRNRFDIHIWVTVSQEYRIRGMLLDILRSTSDETNEESNIDRLMDMIYKKLKGWRYLVVMDDIWSSEVWDLMTRTFPDDNNGSRIILTSRQEEVAIHADPDSNPHKMNLLNSDNSWKLIRDRVFGVEHACPPELEDIGEQIAQRCQGLPLALLVVAGHLSKISRTRESWNDVSKSVSKVVADESDICLGVLAMSYNYLPDHLKPCFLYMGVFPEDSVVNIVRLINLWISEGFISDELVGRDCMEDLVSRNLVMVRNRSFDGEAKTCGVHDLIRDLILREAEKEKFLEVTRIHEATNPSAEKLRSTRRYCFHSHNQAAFWKLSSIIRTLHFFDGFQKLSKQVPLLVSFKLLRVLAILNDTFPTFPLEITKLVQLRYLQFTCYDNIHWSVSKLYNLQTFILGYGVAGLLPPTIPEGIWQMRNLRHLHIGDFFSFPIPSNKLQNLQELSRLALSSCTCELFSAIPNLKKLKIIGNYLMEMKRERLNSLSCLEKLEILKYRDDGIQPSQIPSKYVLPASLKRLTLSCTSLPWEDMANIITLPNLEVLKIKDNGFLGDVWMLNDEENFKQLKFLLISWTGLKHWKAGSVNFPKLQRLFLKRCMNLEEIPQDFGDICTLESIELHKCSISAATSGKNIQEEQESIGNECLSVLIYNHP</sequence>
<proteinExistence type="inferred from homology"/>
<comment type="subcellular location">
    <subcellularLocation>
        <location evidence="3">Cytoplasm</location>
    </subcellularLocation>
    <subcellularLocation>
        <location evidence="2">Membrane</location>
        <topology evidence="2">Peripheral membrane protein</topology>
    </subcellularLocation>
</comment>
<evidence type="ECO:0000259" key="16">
    <source>
        <dbReference type="Pfam" id="PF23559"/>
    </source>
</evidence>
<comment type="similarity">
    <text evidence="4">Belongs to the disease resistance NB-LRR family.</text>
</comment>
<dbReference type="SUPFAM" id="SSF52058">
    <property type="entry name" value="L domain-like"/>
    <property type="match status" value="1"/>
</dbReference>
<keyword evidence="18" id="KW-1185">Reference proteome</keyword>
<dbReference type="InterPro" id="IPR002182">
    <property type="entry name" value="NB-ARC"/>
</dbReference>
<evidence type="ECO:0000256" key="13">
    <source>
        <dbReference type="ARBA" id="ARBA00023136"/>
    </source>
</evidence>
<dbReference type="Gene3D" id="1.20.5.4130">
    <property type="match status" value="1"/>
</dbReference>
<dbReference type="GeneID" id="107023904"/>
<evidence type="ECO:0000256" key="10">
    <source>
        <dbReference type="ARBA" id="ARBA00022821"/>
    </source>
</evidence>
<reference evidence="19" key="2">
    <citation type="submission" date="2025-08" db="UniProtKB">
        <authorList>
            <consortium name="RefSeq"/>
        </authorList>
    </citation>
    <scope>IDENTIFICATION</scope>
</reference>
<evidence type="ECO:0000256" key="4">
    <source>
        <dbReference type="ARBA" id="ARBA00008894"/>
    </source>
</evidence>
<comment type="function">
    <text evidence="1">Confers resistance to late blight (Phytophthora infestans) races carrying the avirulence gene Avr1. Resistance proteins guard the plant against pathogens that contain an appropriate avirulence protein via an indirect interaction with this avirulence protein. That triggers a defense system including the hypersensitive response, which restricts the pathogen growth.</text>
</comment>
<dbReference type="Gene3D" id="3.40.50.300">
    <property type="entry name" value="P-loop containing nucleotide triphosphate hydrolases"/>
    <property type="match status" value="1"/>
</dbReference>
<name>A0ABM1H4G6_SOLPN</name>
<dbReference type="InterPro" id="IPR044974">
    <property type="entry name" value="Disease_R_plants"/>
</dbReference>
<evidence type="ECO:0000256" key="7">
    <source>
        <dbReference type="ARBA" id="ARBA00022667"/>
    </source>
</evidence>
<dbReference type="Pfam" id="PF00931">
    <property type="entry name" value="NB-ARC"/>
    <property type="match status" value="1"/>
</dbReference>
<keyword evidence="7" id="KW-0381">Hypersensitive response</keyword>
<evidence type="ECO:0000259" key="17">
    <source>
        <dbReference type="Pfam" id="PF23598"/>
    </source>
</evidence>
<keyword evidence="12 14" id="KW-0175">Coiled coil</keyword>
<keyword evidence="13" id="KW-0472">Membrane</keyword>
<dbReference type="InterPro" id="IPR032675">
    <property type="entry name" value="LRR_dom_sf"/>
</dbReference>
<feature type="domain" description="Disease resistance R13L4/SHOC-2-like LRR" evidence="17">
    <location>
        <begin position="558"/>
        <end position="819"/>
    </location>
</feature>
<keyword evidence="6" id="KW-0433">Leucine-rich repeat</keyword>
<dbReference type="Pfam" id="PF23598">
    <property type="entry name" value="LRR_14"/>
    <property type="match status" value="1"/>
</dbReference>
<accession>A0ABM1H4G6</accession>
<dbReference type="PRINTS" id="PR00364">
    <property type="entry name" value="DISEASERSIST"/>
</dbReference>
<feature type="domain" description="NB-ARC" evidence="15">
    <location>
        <begin position="183"/>
        <end position="348"/>
    </location>
</feature>
<keyword evidence="9" id="KW-0547">Nucleotide-binding</keyword>
<evidence type="ECO:0000256" key="5">
    <source>
        <dbReference type="ARBA" id="ARBA00022490"/>
    </source>
</evidence>